<gene>
    <name evidence="2" type="ORF">SteCoe_12690</name>
</gene>
<dbReference type="OrthoDB" id="4062651at2759"/>
<dbReference type="PROSITE" id="PS50011">
    <property type="entry name" value="PROTEIN_KINASE_DOM"/>
    <property type="match status" value="1"/>
</dbReference>
<dbReference type="InterPro" id="IPR008271">
    <property type="entry name" value="Ser/Thr_kinase_AS"/>
</dbReference>
<dbReference type="GO" id="GO:0005524">
    <property type="term" value="F:ATP binding"/>
    <property type="evidence" value="ECO:0007669"/>
    <property type="project" value="InterPro"/>
</dbReference>
<dbReference type="InterPro" id="IPR011009">
    <property type="entry name" value="Kinase-like_dom_sf"/>
</dbReference>
<dbReference type="SUPFAM" id="SSF56112">
    <property type="entry name" value="Protein kinase-like (PK-like)"/>
    <property type="match status" value="1"/>
</dbReference>
<dbReference type="PANTHER" id="PTHR24362">
    <property type="entry name" value="SERINE/THREONINE-PROTEIN KINASE NEK"/>
    <property type="match status" value="1"/>
</dbReference>
<dbReference type="Proteomes" id="UP000187209">
    <property type="component" value="Unassembled WGS sequence"/>
</dbReference>
<evidence type="ECO:0000313" key="3">
    <source>
        <dbReference type="Proteomes" id="UP000187209"/>
    </source>
</evidence>
<organism evidence="2 3">
    <name type="scientific">Stentor coeruleus</name>
    <dbReference type="NCBI Taxonomy" id="5963"/>
    <lineage>
        <taxon>Eukaryota</taxon>
        <taxon>Sar</taxon>
        <taxon>Alveolata</taxon>
        <taxon>Ciliophora</taxon>
        <taxon>Postciliodesmatophora</taxon>
        <taxon>Heterotrichea</taxon>
        <taxon>Heterotrichida</taxon>
        <taxon>Stentoridae</taxon>
        <taxon>Stentor</taxon>
    </lineage>
</organism>
<keyword evidence="3" id="KW-1185">Reference proteome</keyword>
<evidence type="ECO:0000313" key="2">
    <source>
        <dbReference type="EMBL" id="OMJ85914.1"/>
    </source>
</evidence>
<dbReference type="CDD" id="cd00180">
    <property type="entry name" value="PKc"/>
    <property type="match status" value="1"/>
</dbReference>
<proteinExistence type="predicted"/>
<reference evidence="2 3" key="1">
    <citation type="submission" date="2016-11" db="EMBL/GenBank/DDBJ databases">
        <title>The macronuclear genome of Stentor coeruleus: a giant cell with tiny introns.</title>
        <authorList>
            <person name="Slabodnick M."/>
            <person name="Ruby J.G."/>
            <person name="Reiff S.B."/>
            <person name="Swart E.C."/>
            <person name="Gosai S."/>
            <person name="Prabakaran S."/>
            <person name="Witkowska E."/>
            <person name="Larue G.E."/>
            <person name="Fisher S."/>
            <person name="Freeman R.M."/>
            <person name="Gunawardena J."/>
            <person name="Chu W."/>
            <person name="Stover N.A."/>
            <person name="Gregory B.D."/>
            <person name="Nowacki M."/>
            <person name="Derisi J."/>
            <person name="Roy S.W."/>
            <person name="Marshall W.F."/>
            <person name="Sood P."/>
        </authorList>
    </citation>
    <scope>NUCLEOTIDE SEQUENCE [LARGE SCALE GENOMIC DNA]</scope>
    <source>
        <strain evidence="2">WM001</strain>
    </source>
</reference>
<dbReference type="PANTHER" id="PTHR24362:SF309">
    <property type="entry name" value="PROTEIN KINASE DOMAIN-CONTAINING PROTEIN"/>
    <property type="match status" value="1"/>
</dbReference>
<dbReference type="AlphaFoldDB" id="A0A1R2CA85"/>
<sequence>MERIIGENVEILEPIYFTKSVKVSKVKIPDTNETLCMKELTLDCYRDINEIQNDYLSMIVLDHPNIGKVRGIYFTEAENSMKVQIFMNYYQEKDLENLIMQRRNTNDYITAQNLISYIVQAIDVFAYMQDNNLAHRDIKPSNIFLSENGSKIIVGDFGDSVKKSLITGTTIKGTENFLSPNLLKKYFESEEHANHDVFKSDVFSLGLTFLCVASLKIFERKKTQIEYENLIRGLRPEYNDIKHLLQLMLKFEENQRYDFINLRDEILKISMTNSIFKNSLAQQTRNLILHQNEKKPYHLIKILESRNILSEKPYDIEHIKNEFDLYFAEQEGTAVSKDASLNQVKQKFEQLGEKISELESFIQISLDSIKS</sequence>
<protein>
    <recommendedName>
        <fullName evidence="1">Protein kinase domain-containing protein</fullName>
    </recommendedName>
</protein>
<accession>A0A1R2CA85</accession>
<dbReference type="Gene3D" id="1.10.510.10">
    <property type="entry name" value="Transferase(Phosphotransferase) domain 1"/>
    <property type="match status" value="1"/>
</dbReference>
<evidence type="ECO:0000259" key="1">
    <source>
        <dbReference type="PROSITE" id="PS50011"/>
    </source>
</evidence>
<dbReference type="EMBL" id="MPUH01000222">
    <property type="protein sequence ID" value="OMJ85914.1"/>
    <property type="molecule type" value="Genomic_DNA"/>
</dbReference>
<dbReference type="GO" id="GO:0004672">
    <property type="term" value="F:protein kinase activity"/>
    <property type="evidence" value="ECO:0007669"/>
    <property type="project" value="InterPro"/>
</dbReference>
<name>A0A1R2CA85_9CILI</name>
<comment type="caution">
    <text evidence="2">The sequence shown here is derived from an EMBL/GenBank/DDBJ whole genome shotgun (WGS) entry which is preliminary data.</text>
</comment>
<dbReference type="PROSITE" id="PS00108">
    <property type="entry name" value="PROTEIN_KINASE_ST"/>
    <property type="match status" value="1"/>
</dbReference>
<feature type="domain" description="Protein kinase" evidence="1">
    <location>
        <begin position="6"/>
        <end position="267"/>
    </location>
</feature>
<dbReference type="InterPro" id="IPR000719">
    <property type="entry name" value="Prot_kinase_dom"/>
</dbReference>
<dbReference type="Pfam" id="PF00069">
    <property type="entry name" value="Pkinase"/>
    <property type="match status" value="1"/>
</dbReference>
<dbReference type="SMART" id="SM00220">
    <property type="entry name" value="S_TKc"/>
    <property type="match status" value="1"/>
</dbReference>